<evidence type="ECO:0000256" key="3">
    <source>
        <dbReference type="ARBA" id="ARBA00022729"/>
    </source>
</evidence>
<feature type="signal peptide" evidence="6">
    <location>
        <begin position="1"/>
        <end position="21"/>
    </location>
</feature>
<feature type="domain" description="SusD-like N-terminal" evidence="8">
    <location>
        <begin position="43"/>
        <end position="217"/>
    </location>
</feature>
<evidence type="ECO:0000259" key="7">
    <source>
        <dbReference type="Pfam" id="PF07980"/>
    </source>
</evidence>
<comment type="caution">
    <text evidence="9">The sequence shown here is derived from an EMBL/GenBank/DDBJ whole genome shotgun (WGS) entry which is preliminary data.</text>
</comment>
<dbReference type="Proteomes" id="UP001597205">
    <property type="component" value="Unassembled WGS sequence"/>
</dbReference>
<name>A0ABW3RMY4_9SPHI</name>
<keyword evidence="4" id="KW-0472">Membrane</keyword>
<dbReference type="SUPFAM" id="SSF48452">
    <property type="entry name" value="TPR-like"/>
    <property type="match status" value="1"/>
</dbReference>
<evidence type="ECO:0000256" key="5">
    <source>
        <dbReference type="ARBA" id="ARBA00023237"/>
    </source>
</evidence>
<dbReference type="Pfam" id="PF07980">
    <property type="entry name" value="SusD_RagB"/>
    <property type="match status" value="1"/>
</dbReference>
<evidence type="ECO:0000256" key="4">
    <source>
        <dbReference type="ARBA" id="ARBA00023136"/>
    </source>
</evidence>
<feature type="domain" description="RagB/SusD" evidence="7">
    <location>
        <begin position="251"/>
        <end position="521"/>
    </location>
</feature>
<comment type="similarity">
    <text evidence="2">Belongs to the SusD family.</text>
</comment>
<dbReference type="InterPro" id="IPR011990">
    <property type="entry name" value="TPR-like_helical_dom_sf"/>
</dbReference>
<protein>
    <submittedName>
        <fullName evidence="9">RagB/SusD family nutrient uptake outer membrane protein</fullName>
    </submittedName>
</protein>
<evidence type="ECO:0000313" key="9">
    <source>
        <dbReference type="EMBL" id="MFD1166526.1"/>
    </source>
</evidence>
<reference evidence="10" key="1">
    <citation type="journal article" date="2019" name="Int. J. Syst. Evol. Microbiol.">
        <title>The Global Catalogue of Microorganisms (GCM) 10K type strain sequencing project: providing services to taxonomists for standard genome sequencing and annotation.</title>
        <authorList>
            <consortium name="The Broad Institute Genomics Platform"/>
            <consortium name="The Broad Institute Genome Sequencing Center for Infectious Disease"/>
            <person name="Wu L."/>
            <person name="Ma J."/>
        </authorList>
    </citation>
    <scope>NUCLEOTIDE SEQUENCE [LARGE SCALE GENOMIC DNA]</scope>
    <source>
        <strain evidence="10">CCUG 52468</strain>
    </source>
</reference>
<dbReference type="Pfam" id="PF14322">
    <property type="entry name" value="SusD-like_3"/>
    <property type="match status" value="1"/>
</dbReference>
<keyword evidence="10" id="KW-1185">Reference proteome</keyword>
<evidence type="ECO:0000256" key="6">
    <source>
        <dbReference type="SAM" id="SignalP"/>
    </source>
</evidence>
<feature type="chain" id="PRO_5046007951" evidence="6">
    <location>
        <begin position="22"/>
        <end position="521"/>
    </location>
</feature>
<comment type="subcellular location">
    <subcellularLocation>
        <location evidence="1">Cell outer membrane</location>
    </subcellularLocation>
</comment>
<dbReference type="InterPro" id="IPR033985">
    <property type="entry name" value="SusD-like_N"/>
</dbReference>
<keyword evidence="5" id="KW-0998">Cell outer membrane</keyword>
<dbReference type="PROSITE" id="PS51257">
    <property type="entry name" value="PROKAR_LIPOPROTEIN"/>
    <property type="match status" value="1"/>
</dbReference>
<proteinExistence type="inferred from homology"/>
<evidence type="ECO:0000256" key="1">
    <source>
        <dbReference type="ARBA" id="ARBA00004442"/>
    </source>
</evidence>
<sequence>MKKLVYILIAAGLLSSCDVDVQNPNTITTTTFWKTEKDAQYGVNAVYNMFYKPGTFSRWVWFRLDLTSDEGFSQSPWAELKEWTQFRYNNYNFWEGNAWTYRDFYEAIFRANQVLHYVPEIEFADAKQKEYVLGQAHFLRGMYYYYLALLWGSENTSLPIVLEPSTPGMQPEGHTETEIFAQAVADLTKASELLPEEWDNPNKGRATKGAAFAFRAKCHMQQHKWTDAKNDLEWLVNGAGKKYYDLTANYFDNFSKDKENNQESVFEIQYSDANPAPAGDGDFAVEPNLGLNRGQFFAPPGIGWTDGELRPWLITEFKKEKDVNNANDIRLRYTAFYSDMHLDFPNNTKIYSLTSNPEQWNKDNYRGRVFFRKYSSEYYRNYDDYYNPTNVRLIRYADILLMYAECVAQSNGSLAEAVALVDRVRARVNMPKMAVNQTAATTNRTTFLKRLQMERLLELATEGHRWADIKRWGLLDNQEGVNELKSRDPDFENFVVKKHRVLPIPSDEVNNNPNVKQNPNY</sequence>
<organism evidence="9 10">
    <name type="scientific">Sphingobacterium daejeonense</name>
    <dbReference type="NCBI Taxonomy" id="371142"/>
    <lineage>
        <taxon>Bacteria</taxon>
        <taxon>Pseudomonadati</taxon>
        <taxon>Bacteroidota</taxon>
        <taxon>Sphingobacteriia</taxon>
        <taxon>Sphingobacteriales</taxon>
        <taxon>Sphingobacteriaceae</taxon>
        <taxon>Sphingobacterium</taxon>
    </lineage>
</organism>
<dbReference type="InterPro" id="IPR012944">
    <property type="entry name" value="SusD_RagB_dom"/>
</dbReference>
<evidence type="ECO:0000256" key="2">
    <source>
        <dbReference type="ARBA" id="ARBA00006275"/>
    </source>
</evidence>
<keyword evidence="3 6" id="KW-0732">Signal</keyword>
<evidence type="ECO:0000259" key="8">
    <source>
        <dbReference type="Pfam" id="PF14322"/>
    </source>
</evidence>
<dbReference type="Gene3D" id="1.25.40.390">
    <property type="match status" value="1"/>
</dbReference>
<evidence type="ECO:0000313" key="10">
    <source>
        <dbReference type="Proteomes" id="UP001597205"/>
    </source>
</evidence>
<dbReference type="EMBL" id="JBHTKY010000020">
    <property type="protein sequence ID" value="MFD1166526.1"/>
    <property type="molecule type" value="Genomic_DNA"/>
</dbReference>
<dbReference type="RefSeq" id="WP_260030119.1">
    <property type="nucleotide sequence ID" value="NZ_JALXMZ010000005.1"/>
</dbReference>
<gene>
    <name evidence="9" type="ORF">ACFQ2C_13005</name>
</gene>
<accession>A0ABW3RMY4</accession>